<gene>
    <name evidence="1" type="ORF">ACFS25_29115</name>
</gene>
<dbReference type="EMBL" id="JBHUOM010000048">
    <property type="protein sequence ID" value="MFD2937861.1"/>
    <property type="molecule type" value="Genomic_DNA"/>
</dbReference>
<evidence type="ECO:0000313" key="2">
    <source>
        <dbReference type="Proteomes" id="UP001597512"/>
    </source>
</evidence>
<name>A0ABW6ARA2_9BACT</name>
<evidence type="ECO:0008006" key="3">
    <source>
        <dbReference type="Google" id="ProtNLM"/>
    </source>
</evidence>
<comment type="caution">
    <text evidence="1">The sequence shown here is derived from an EMBL/GenBank/DDBJ whole genome shotgun (WGS) entry which is preliminary data.</text>
</comment>
<evidence type="ECO:0000313" key="1">
    <source>
        <dbReference type="EMBL" id="MFD2937861.1"/>
    </source>
</evidence>
<sequence>MRLLVSSAFAIKILEDRLKDLNAFDFDSKVWKDRTILELKQIFGITGDQWLQVNQIHFDTYITSEKQSKLTQGKATARKLIASYIDFIKQHSAAQQEKVKVEEESYQQKYVQLLSEWNEFVPKYNTLLGEHENLQQEAISLYDKISELETQIKDDELTDQFFPFELVEGTRGYIENVAKQSILSYQNGLYDSCLVMVRKLIETLIIEAFEVHKIESNIKSNDGFYFYLSDLISILLSEAAWTITRNSQQSFPKIKKFADLSAHNRRFNAKKNDIDQIKDDIRIVIEELVHLAKFDKKE</sequence>
<dbReference type="Proteomes" id="UP001597512">
    <property type="component" value="Unassembled WGS sequence"/>
</dbReference>
<accession>A0ABW6ARA2</accession>
<dbReference type="RefSeq" id="WP_381508330.1">
    <property type="nucleotide sequence ID" value="NZ_JBHUOM010000048.1"/>
</dbReference>
<organism evidence="1 2">
    <name type="scientific">Spirosoma flavum</name>
    <dbReference type="NCBI Taxonomy" id="2048557"/>
    <lineage>
        <taxon>Bacteria</taxon>
        <taxon>Pseudomonadati</taxon>
        <taxon>Bacteroidota</taxon>
        <taxon>Cytophagia</taxon>
        <taxon>Cytophagales</taxon>
        <taxon>Cytophagaceae</taxon>
        <taxon>Spirosoma</taxon>
    </lineage>
</organism>
<keyword evidence="2" id="KW-1185">Reference proteome</keyword>
<protein>
    <recommendedName>
        <fullName evidence="3">DUF4145 domain-containing protein</fullName>
    </recommendedName>
</protein>
<reference evidence="2" key="1">
    <citation type="journal article" date="2019" name="Int. J. Syst. Evol. Microbiol.">
        <title>The Global Catalogue of Microorganisms (GCM) 10K type strain sequencing project: providing services to taxonomists for standard genome sequencing and annotation.</title>
        <authorList>
            <consortium name="The Broad Institute Genomics Platform"/>
            <consortium name="The Broad Institute Genome Sequencing Center for Infectious Disease"/>
            <person name="Wu L."/>
            <person name="Ma J."/>
        </authorList>
    </citation>
    <scope>NUCLEOTIDE SEQUENCE [LARGE SCALE GENOMIC DNA]</scope>
    <source>
        <strain evidence="2">KCTC 52490</strain>
    </source>
</reference>
<proteinExistence type="predicted"/>